<dbReference type="PANTHER" id="PTHR30250">
    <property type="entry name" value="PST FAMILY PREDICTED COLANIC ACID TRANSPORTER"/>
    <property type="match status" value="1"/>
</dbReference>
<feature type="transmembrane region" description="Helical" evidence="6">
    <location>
        <begin position="279"/>
        <end position="299"/>
    </location>
</feature>
<feature type="transmembrane region" description="Helical" evidence="6">
    <location>
        <begin position="404"/>
        <end position="426"/>
    </location>
</feature>
<feature type="transmembrane region" description="Helical" evidence="6">
    <location>
        <begin position="103"/>
        <end position="123"/>
    </location>
</feature>
<feature type="transmembrane region" description="Helical" evidence="6">
    <location>
        <begin position="233"/>
        <end position="249"/>
    </location>
</feature>
<evidence type="ECO:0000256" key="4">
    <source>
        <dbReference type="ARBA" id="ARBA00022989"/>
    </source>
</evidence>
<feature type="transmembrane region" description="Helical" evidence="6">
    <location>
        <begin position="129"/>
        <end position="158"/>
    </location>
</feature>
<comment type="caution">
    <text evidence="7">The sequence shown here is derived from an EMBL/GenBank/DDBJ whole genome shotgun (WGS) entry which is preliminary data.</text>
</comment>
<dbReference type="Pfam" id="PF01943">
    <property type="entry name" value="Polysacc_synt"/>
    <property type="match status" value="1"/>
</dbReference>
<dbReference type="EMBL" id="JAGGKK010000024">
    <property type="protein sequence ID" value="MBP1950563.1"/>
    <property type="molecule type" value="Genomic_DNA"/>
</dbReference>
<evidence type="ECO:0000256" key="6">
    <source>
        <dbReference type="SAM" id="Phobius"/>
    </source>
</evidence>
<reference evidence="7 8" key="1">
    <citation type="submission" date="2021-03" db="EMBL/GenBank/DDBJ databases">
        <title>Genomic Encyclopedia of Type Strains, Phase IV (KMG-IV): sequencing the most valuable type-strain genomes for metagenomic binning, comparative biology and taxonomic classification.</title>
        <authorList>
            <person name="Goeker M."/>
        </authorList>
    </citation>
    <scope>NUCLEOTIDE SEQUENCE [LARGE SCALE GENOMIC DNA]</scope>
    <source>
        <strain evidence="7 8">DSM 21085</strain>
    </source>
</reference>
<keyword evidence="5 6" id="KW-0472">Membrane</keyword>
<name>A0ABS4HIA1_9BACI</name>
<feature type="transmembrane region" description="Helical" evidence="6">
    <location>
        <begin position="348"/>
        <end position="372"/>
    </location>
</feature>
<keyword evidence="8" id="KW-1185">Reference proteome</keyword>
<feature type="transmembrane region" description="Helical" evidence="6">
    <location>
        <begin position="311"/>
        <end position="336"/>
    </location>
</feature>
<evidence type="ECO:0000313" key="7">
    <source>
        <dbReference type="EMBL" id="MBP1950563.1"/>
    </source>
</evidence>
<dbReference type="PANTHER" id="PTHR30250:SF11">
    <property type="entry name" value="O-ANTIGEN TRANSPORTER-RELATED"/>
    <property type="match status" value="1"/>
</dbReference>
<organism evidence="7 8">
    <name type="scientific">Virgibacillus litoralis</name>
    <dbReference type="NCBI Taxonomy" id="578221"/>
    <lineage>
        <taxon>Bacteria</taxon>
        <taxon>Bacillati</taxon>
        <taxon>Bacillota</taxon>
        <taxon>Bacilli</taxon>
        <taxon>Bacillales</taxon>
        <taxon>Bacillaceae</taxon>
        <taxon>Virgibacillus</taxon>
    </lineage>
</organism>
<keyword evidence="2" id="KW-1003">Cell membrane</keyword>
<evidence type="ECO:0000256" key="2">
    <source>
        <dbReference type="ARBA" id="ARBA00022475"/>
    </source>
</evidence>
<dbReference type="Proteomes" id="UP001519328">
    <property type="component" value="Unassembled WGS sequence"/>
</dbReference>
<protein>
    <submittedName>
        <fullName evidence="7">O-antigen/teichoic acid export membrane protein</fullName>
    </submittedName>
</protein>
<feature type="transmembrane region" description="Helical" evidence="6">
    <location>
        <begin position="170"/>
        <end position="187"/>
    </location>
</feature>
<evidence type="ECO:0000313" key="8">
    <source>
        <dbReference type="Proteomes" id="UP001519328"/>
    </source>
</evidence>
<evidence type="ECO:0000256" key="1">
    <source>
        <dbReference type="ARBA" id="ARBA00004651"/>
    </source>
</evidence>
<dbReference type="InterPro" id="IPR050833">
    <property type="entry name" value="Poly_Biosynth_Transport"/>
</dbReference>
<feature type="transmembrane region" description="Helical" evidence="6">
    <location>
        <begin position="20"/>
        <end position="43"/>
    </location>
</feature>
<accession>A0ABS4HIA1</accession>
<gene>
    <name evidence="7" type="ORF">J2Z82_003523</name>
</gene>
<evidence type="ECO:0000256" key="5">
    <source>
        <dbReference type="ARBA" id="ARBA00023136"/>
    </source>
</evidence>
<feature type="transmembrane region" description="Helical" evidence="6">
    <location>
        <begin position="55"/>
        <end position="74"/>
    </location>
</feature>
<dbReference type="RefSeq" id="WP_209482035.1">
    <property type="nucleotide sequence ID" value="NZ_JAGGKK010000024.1"/>
</dbReference>
<proteinExistence type="predicted"/>
<sequence>MRKNIIKKVLSGDQLQATLVKIASGTIIIKLIGAVLLFLMQVYLARIMNLENYGYYTYTITLLGIVSLITRLGLETTSVRFVSSYNSDNRLGAIKGLYLRFRFIVYMISILIGFLSLFVLYNFKNVIDYEFFITLFTAILLIPFYSMVPLLAAVLRGLQRIVFAETQTQIIRPILIIAFAFICDLIIGSLKSYHILTITFVVFLILLFIYKFEIRKQNFMRKNIVKEEYTKEWLSVTLPLLLFTTQSYLQKNTDILMIGAILGPTQSGMYTVASRVTDLSLFGLMAVSTVAGPLISNLYTKKNQKQLQKVVSISTTISFFVTLLFSVLLVIFGKIILSFFGTEFISTYPVVLVLLLGQLVNAFSGTVALILVMTGYQKAVSLILTGGMVLNVVLNLILLEVAGILGASIATAISMVFWNIIMVLFVNSRLNLKTTIFSLKKISNTKK</sequence>
<keyword evidence="3 6" id="KW-0812">Transmembrane</keyword>
<feature type="transmembrane region" description="Helical" evidence="6">
    <location>
        <begin position="379"/>
        <end position="398"/>
    </location>
</feature>
<dbReference type="InterPro" id="IPR002797">
    <property type="entry name" value="Polysacc_synth"/>
</dbReference>
<keyword evidence="4 6" id="KW-1133">Transmembrane helix</keyword>
<feature type="transmembrane region" description="Helical" evidence="6">
    <location>
        <begin position="193"/>
        <end position="212"/>
    </location>
</feature>
<comment type="subcellular location">
    <subcellularLocation>
        <location evidence="1">Cell membrane</location>
        <topology evidence="1">Multi-pass membrane protein</topology>
    </subcellularLocation>
</comment>
<evidence type="ECO:0000256" key="3">
    <source>
        <dbReference type="ARBA" id="ARBA00022692"/>
    </source>
</evidence>